<reference evidence="2 3" key="1">
    <citation type="submission" date="2023-03" db="EMBL/GenBank/DDBJ databases">
        <title>Draft assemblies of triclosan tolerant bacteria isolated from returned activated sludge.</title>
        <authorList>
            <person name="Van Hamelsveld S."/>
        </authorList>
    </citation>
    <scope>NUCLEOTIDE SEQUENCE [LARGE SCALE GENOMIC DNA]</scope>
    <source>
        <strain evidence="2 3">GW210010_S58</strain>
    </source>
</reference>
<accession>A0ABT6APM4</accession>
<name>A0ABT6APM4_9BURK</name>
<organism evidence="2 3">
    <name type="scientific">Cupriavidus basilensis</name>
    <dbReference type="NCBI Taxonomy" id="68895"/>
    <lineage>
        <taxon>Bacteria</taxon>
        <taxon>Pseudomonadati</taxon>
        <taxon>Pseudomonadota</taxon>
        <taxon>Betaproteobacteria</taxon>
        <taxon>Burkholderiales</taxon>
        <taxon>Burkholderiaceae</taxon>
        <taxon>Cupriavidus</taxon>
    </lineage>
</organism>
<dbReference type="EMBL" id="JARJLM010000282">
    <property type="protein sequence ID" value="MDF3834565.1"/>
    <property type="molecule type" value="Genomic_DNA"/>
</dbReference>
<protein>
    <recommendedName>
        <fullName evidence="4">Lipoprotein</fullName>
    </recommendedName>
</protein>
<evidence type="ECO:0000256" key="1">
    <source>
        <dbReference type="SAM" id="MobiDB-lite"/>
    </source>
</evidence>
<sequence>MHSRTCHLVFPDSRHLARLMLAPALALCLGLPACSRHDTPAAAAAGDAAAAPASAAVAQATSLKREALMQIAFPGWRDDAEGRVAVARLPDQDFKGKEAVSLQESSLDVKPIQVVRLDETHAVMLTEGVELDEDGTPLGGHASGAWLGVYFFTRDGGHWRLSRRIDGYDCLGAQGLLGRSRVDKVSATDFAMTLTWGSCWQGYCGSWASVYRLAPGQITTLLDTVPMSAENSGALEPCGDALAGKPPAPGASGADSQDDGEQTCFSVDGKPAFAAGVDAPGDLTLTFQGEEVKLRAGKAPRRRSLDASVHYRFADGKYVLSQGENPVPSF</sequence>
<comment type="caution">
    <text evidence="2">The sequence shown here is derived from an EMBL/GenBank/DDBJ whole genome shotgun (WGS) entry which is preliminary data.</text>
</comment>
<feature type="compositionally biased region" description="Low complexity" evidence="1">
    <location>
        <begin position="241"/>
        <end position="254"/>
    </location>
</feature>
<keyword evidence="3" id="KW-1185">Reference proteome</keyword>
<dbReference type="RefSeq" id="WP_276265584.1">
    <property type="nucleotide sequence ID" value="NZ_JARJLM010000282.1"/>
</dbReference>
<proteinExistence type="predicted"/>
<evidence type="ECO:0008006" key="4">
    <source>
        <dbReference type="Google" id="ProtNLM"/>
    </source>
</evidence>
<gene>
    <name evidence="2" type="ORF">P3W85_16605</name>
</gene>
<evidence type="ECO:0000313" key="2">
    <source>
        <dbReference type="EMBL" id="MDF3834565.1"/>
    </source>
</evidence>
<dbReference type="Proteomes" id="UP001216674">
    <property type="component" value="Unassembled WGS sequence"/>
</dbReference>
<evidence type="ECO:0000313" key="3">
    <source>
        <dbReference type="Proteomes" id="UP001216674"/>
    </source>
</evidence>
<feature type="region of interest" description="Disordered" evidence="1">
    <location>
        <begin position="240"/>
        <end position="262"/>
    </location>
</feature>